<dbReference type="AlphaFoldDB" id="A0A2P2PL32"/>
<sequence>MPFVFFTGNLGKMVRDTYIQVKTHSHSFNLDPVKVKTVFFLAIKVINQTWISNCLMEKDQTRVRSNLTSVVD</sequence>
<evidence type="ECO:0000313" key="1">
    <source>
        <dbReference type="EMBL" id="MBX55448.1"/>
    </source>
</evidence>
<reference evidence="1" key="1">
    <citation type="submission" date="2018-02" db="EMBL/GenBank/DDBJ databases">
        <title>Rhizophora mucronata_Transcriptome.</title>
        <authorList>
            <person name="Meera S.P."/>
            <person name="Sreeshan A."/>
            <person name="Augustine A."/>
        </authorList>
    </citation>
    <scope>NUCLEOTIDE SEQUENCE</scope>
    <source>
        <tissue evidence="1">Leaf</tissue>
    </source>
</reference>
<dbReference type="EMBL" id="GGEC01074964">
    <property type="protein sequence ID" value="MBX55448.1"/>
    <property type="molecule type" value="Transcribed_RNA"/>
</dbReference>
<accession>A0A2P2PL32</accession>
<organism evidence="1">
    <name type="scientific">Rhizophora mucronata</name>
    <name type="common">Asiatic mangrove</name>
    <dbReference type="NCBI Taxonomy" id="61149"/>
    <lineage>
        <taxon>Eukaryota</taxon>
        <taxon>Viridiplantae</taxon>
        <taxon>Streptophyta</taxon>
        <taxon>Embryophyta</taxon>
        <taxon>Tracheophyta</taxon>
        <taxon>Spermatophyta</taxon>
        <taxon>Magnoliopsida</taxon>
        <taxon>eudicotyledons</taxon>
        <taxon>Gunneridae</taxon>
        <taxon>Pentapetalae</taxon>
        <taxon>rosids</taxon>
        <taxon>fabids</taxon>
        <taxon>Malpighiales</taxon>
        <taxon>Rhizophoraceae</taxon>
        <taxon>Rhizophora</taxon>
    </lineage>
</organism>
<name>A0A2P2PL32_RHIMU</name>
<proteinExistence type="predicted"/>
<protein>
    <submittedName>
        <fullName evidence="1">Uncharacterized protein</fullName>
    </submittedName>
</protein>